<dbReference type="Proteomes" id="UP000316801">
    <property type="component" value="Unassembled WGS sequence"/>
</dbReference>
<organism evidence="1 2">
    <name type="scientific">Rhizobium straminoryzae</name>
    <dbReference type="NCBI Taxonomy" id="1387186"/>
    <lineage>
        <taxon>Bacteria</taxon>
        <taxon>Pseudomonadati</taxon>
        <taxon>Pseudomonadota</taxon>
        <taxon>Alphaproteobacteria</taxon>
        <taxon>Hyphomicrobiales</taxon>
        <taxon>Rhizobiaceae</taxon>
        <taxon>Rhizobium/Agrobacterium group</taxon>
        <taxon>Rhizobium</taxon>
    </lineage>
</organism>
<name>A0A549T847_9HYPH</name>
<keyword evidence="2" id="KW-1185">Reference proteome</keyword>
<gene>
    <name evidence="1" type="ORF">FNA46_13580</name>
</gene>
<dbReference type="AlphaFoldDB" id="A0A549T847"/>
<reference evidence="1 2" key="1">
    <citation type="submission" date="2019-07" db="EMBL/GenBank/DDBJ databases">
        <title>Ln-dependent methylotrophs.</title>
        <authorList>
            <person name="Tani A."/>
        </authorList>
    </citation>
    <scope>NUCLEOTIDE SEQUENCE [LARGE SCALE GENOMIC DNA]</scope>
    <source>
        <strain evidence="1 2">SM12</strain>
    </source>
</reference>
<dbReference type="RefSeq" id="WP_143125747.1">
    <property type="nucleotide sequence ID" value="NZ_VJMG01000036.1"/>
</dbReference>
<dbReference type="EMBL" id="VJMG01000036">
    <property type="protein sequence ID" value="TRL38035.1"/>
    <property type="molecule type" value="Genomic_DNA"/>
</dbReference>
<comment type="caution">
    <text evidence="1">The sequence shown here is derived from an EMBL/GenBank/DDBJ whole genome shotgun (WGS) entry which is preliminary data.</text>
</comment>
<evidence type="ECO:0000313" key="1">
    <source>
        <dbReference type="EMBL" id="TRL38035.1"/>
    </source>
</evidence>
<proteinExistence type="predicted"/>
<protein>
    <submittedName>
        <fullName evidence="1">Uncharacterized protein</fullName>
    </submittedName>
</protein>
<dbReference type="InterPro" id="IPR044000">
    <property type="entry name" value="Phage_tube_2"/>
</dbReference>
<accession>A0A549T847</accession>
<evidence type="ECO:0000313" key="2">
    <source>
        <dbReference type="Proteomes" id="UP000316801"/>
    </source>
</evidence>
<sequence>MSKYARNKAILVKLETNYGTDAVPTGAANAMQVNNFRAEPLLGQDVSRDLMFPYMGHQGAILSGNYGRVSFDVEIAGAGAAGTVPAYGPLLRACGLAETVQAGVSVVYNPVSSGQEACSIYYVMDGIRHILTGARGTFTLNVAPAQIPRFSFTFTGLLGPISDQPMPVCDLTKFIKPVPVSKLNTSFSLHGYTGAVESFSFDLANDIQPRLLINDESIKQVDRMMTGSATIEAAALATINWFALAQAHTTGALAGQHGVTPGNIVGFGAGRVQIGRPSYQENQKIVTNQLALMLLPTAGNDEFTITVK</sequence>
<dbReference type="Pfam" id="PF18906">
    <property type="entry name" value="Phage_tube_2"/>
    <property type="match status" value="1"/>
</dbReference>